<comment type="catalytic activity">
    <reaction evidence="6">
        <text>octanoate + ATP + CoA = octanoyl-CoA + AMP + diphosphate</text>
        <dbReference type="Rhea" id="RHEA:33631"/>
        <dbReference type="ChEBI" id="CHEBI:25646"/>
        <dbReference type="ChEBI" id="CHEBI:30616"/>
        <dbReference type="ChEBI" id="CHEBI:33019"/>
        <dbReference type="ChEBI" id="CHEBI:57287"/>
        <dbReference type="ChEBI" id="CHEBI:57386"/>
        <dbReference type="ChEBI" id="CHEBI:456215"/>
    </reaction>
</comment>
<dbReference type="Pfam" id="PF13193">
    <property type="entry name" value="AMP-binding_C"/>
    <property type="match status" value="1"/>
</dbReference>
<evidence type="ECO:0000256" key="5">
    <source>
        <dbReference type="ARBA" id="ARBA00039638"/>
    </source>
</evidence>
<evidence type="ECO:0000256" key="4">
    <source>
        <dbReference type="ARBA" id="ARBA00039009"/>
    </source>
</evidence>
<dbReference type="FunFam" id="3.30.300.30:FF:000008">
    <property type="entry name" value="2,3-dihydroxybenzoate-AMP ligase"/>
    <property type="match status" value="1"/>
</dbReference>
<comment type="catalytic activity">
    <reaction evidence="7">
        <text>a medium-chain fatty acid + ATP + CoA = a medium-chain fatty acyl-CoA + AMP + diphosphate</text>
        <dbReference type="Rhea" id="RHEA:48340"/>
        <dbReference type="ChEBI" id="CHEBI:30616"/>
        <dbReference type="ChEBI" id="CHEBI:33019"/>
        <dbReference type="ChEBI" id="CHEBI:57287"/>
        <dbReference type="ChEBI" id="CHEBI:59558"/>
        <dbReference type="ChEBI" id="CHEBI:90546"/>
        <dbReference type="ChEBI" id="CHEBI:456215"/>
        <dbReference type="EC" id="6.2.1.2"/>
    </reaction>
</comment>
<evidence type="ECO:0000256" key="6">
    <source>
        <dbReference type="ARBA" id="ARBA00047319"/>
    </source>
</evidence>
<dbReference type="PROSITE" id="PS00455">
    <property type="entry name" value="AMP_BINDING"/>
    <property type="match status" value="1"/>
</dbReference>
<dbReference type="Proteomes" id="UP000019118">
    <property type="component" value="Unassembled WGS sequence"/>
</dbReference>
<dbReference type="EnsemblMetazoa" id="XM_019916613.1">
    <property type="protein sequence ID" value="XP_019772172.1"/>
    <property type="gene ID" value="LOC109545770"/>
</dbReference>
<comment type="similarity">
    <text evidence="1">Belongs to the ATP-dependent AMP-binding enzyme family.</text>
</comment>
<keyword evidence="2" id="KW-0436">Ligase</keyword>
<dbReference type="AlphaFoldDB" id="A0AAR5QG71"/>
<evidence type="ECO:0000256" key="3">
    <source>
        <dbReference type="ARBA" id="ARBA00037247"/>
    </source>
</evidence>
<dbReference type="InterPro" id="IPR042099">
    <property type="entry name" value="ANL_N_sf"/>
</dbReference>
<reference evidence="11" key="1">
    <citation type="journal article" date="2013" name="Genome Biol.">
        <title>Draft genome of the mountain pine beetle, Dendroctonus ponderosae Hopkins, a major forest pest.</title>
        <authorList>
            <person name="Keeling C.I."/>
            <person name="Yuen M.M."/>
            <person name="Liao N.Y."/>
            <person name="Docking T.R."/>
            <person name="Chan S.K."/>
            <person name="Taylor G.A."/>
            <person name="Palmquist D.L."/>
            <person name="Jackman S.D."/>
            <person name="Nguyen A."/>
            <person name="Li M."/>
            <person name="Henderson H."/>
            <person name="Janes J.K."/>
            <person name="Zhao Y."/>
            <person name="Pandoh P."/>
            <person name="Moore R."/>
            <person name="Sperling F.A."/>
            <person name="Huber D.P."/>
            <person name="Birol I."/>
            <person name="Jones S.J."/>
            <person name="Bohlmann J."/>
        </authorList>
    </citation>
    <scope>NUCLEOTIDE SEQUENCE</scope>
</reference>
<dbReference type="InterPro" id="IPR025110">
    <property type="entry name" value="AMP-bd_C"/>
</dbReference>
<dbReference type="InterPro" id="IPR045851">
    <property type="entry name" value="AMP-bd_C_sf"/>
</dbReference>
<evidence type="ECO:0000256" key="1">
    <source>
        <dbReference type="ARBA" id="ARBA00006432"/>
    </source>
</evidence>
<reference evidence="10" key="2">
    <citation type="submission" date="2024-08" db="UniProtKB">
        <authorList>
            <consortium name="EnsemblMetazoa"/>
        </authorList>
    </citation>
    <scope>IDENTIFICATION</scope>
</reference>
<dbReference type="EC" id="6.2.1.2" evidence="4"/>
<keyword evidence="11" id="KW-1185">Reference proteome</keyword>
<dbReference type="InterPro" id="IPR000873">
    <property type="entry name" value="AMP-dep_synth/lig_dom"/>
</dbReference>
<evidence type="ECO:0000313" key="10">
    <source>
        <dbReference type="EnsemblMetazoa" id="XP_019772172.1"/>
    </source>
</evidence>
<dbReference type="GO" id="GO:0006631">
    <property type="term" value="P:fatty acid metabolic process"/>
    <property type="evidence" value="ECO:0007669"/>
    <property type="project" value="TreeGrafter"/>
</dbReference>
<dbReference type="PANTHER" id="PTHR43201:SF5">
    <property type="entry name" value="MEDIUM-CHAIN ACYL-COA LIGASE ACSF2, MITOCHONDRIAL"/>
    <property type="match status" value="1"/>
</dbReference>
<dbReference type="SUPFAM" id="SSF56801">
    <property type="entry name" value="Acetyl-CoA synthetase-like"/>
    <property type="match status" value="1"/>
</dbReference>
<feature type="domain" description="AMP-binding enzyme C-terminal" evidence="9">
    <location>
        <begin position="478"/>
        <end position="553"/>
    </location>
</feature>
<organism evidence="10 11">
    <name type="scientific">Dendroctonus ponderosae</name>
    <name type="common">Mountain pine beetle</name>
    <dbReference type="NCBI Taxonomy" id="77166"/>
    <lineage>
        <taxon>Eukaryota</taxon>
        <taxon>Metazoa</taxon>
        <taxon>Ecdysozoa</taxon>
        <taxon>Arthropoda</taxon>
        <taxon>Hexapoda</taxon>
        <taxon>Insecta</taxon>
        <taxon>Pterygota</taxon>
        <taxon>Neoptera</taxon>
        <taxon>Endopterygota</taxon>
        <taxon>Coleoptera</taxon>
        <taxon>Polyphaga</taxon>
        <taxon>Cucujiformia</taxon>
        <taxon>Curculionidae</taxon>
        <taxon>Scolytinae</taxon>
        <taxon>Dendroctonus</taxon>
    </lineage>
</organism>
<evidence type="ECO:0000259" key="8">
    <source>
        <dbReference type="Pfam" id="PF00501"/>
    </source>
</evidence>
<dbReference type="GO" id="GO:0031956">
    <property type="term" value="F:medium-chain fatty acid-CoA ligase activity"/>
    <property type="evidence" value="ECO:0007669"/>
    <property type="project" value="UniProtKB-EC"/>
</dbReference>
<protein>
    <recommendedName>
        <fullName evidence="5">Medium-chain acyl-CoA ligase ACSF2, mitochondrial</fullName>
        <ecNumber evidence="4">6.2.1.2</ecNumber>
    </recommendedName>
</protein>
<proteinExistence type="inferred from homology"/>
<evidence type="ECO:0000259" key="9">
    <source>
        <dbReference type="Pfam" id="PF13193"/>
    </source>
</evidence>
<sequence length="567" mass="62691">MVTVLKFGKLTGHFRYLSYVHNHGSEPLRSLTLGQLLEQTAKKYGSRTALICRSENQKLTFQEVLDQADRLAAGFTALGLKPGDRLGVWAPNVAEWYLTHMASARGGFVLVNINPAYQPRELESCVNLVGVKALVCMSQTKNHDYYGNLVSLCPEMLQSRPGKLRSKAMPTLENIVIAGGTNLRGTLNYHDVLNMATEAQVDKVRKLQGSIDPDQLCHLQFTSGTTGQPKAPMQSHFQIVNNSYCIGKRHELGRKHHSICIMVPFFHGIGTVITICSALNYGSTLVVPAPLYNPEKTLDAIRDEKCSVIIGTPTMYVDLVDRQKARNEDIDPEIAISGGAICSPHLFKQMKDVLKLKKVKSVYGLTEVTAVAFQSLYDDDERQATSTVGYVGDHLEVKVINEEGRIVPRGSPGELCIRGYSTTLGYWKNEEKTQELIGADKWLRTGDQFVLDEKGYGSVVGRIKELIIRGGENIFPGEIESLLNTHPEILECHVVAVPHERLGEEVCACVRTKSAVALTLEEVQAFCQGKIAHFKVPSRLELVESFPKTASGKIQKFKLVETIVAQA</sequence>
<evidence type="ECO:0000313" key="11">
    <source>
        <dbReference type="Proteomes" id="UP000019118"/>
    </source>
</evidence>
<dbReference type="Gene3D" id="3.30.300.30">
    <property type="match status" value="1"/>
</dbReference>
<dbReference type="Gene3D" id="3.40.50.12780">
    <property type="entry name" value="N-terminal domain of ligase-like"/>
    <property type="match status" value="1"/>
</dbReference>
<accession>A0AAR5QG71</accession>
<dbReference type="PANTHER" id="PTHR43201">
    <property type="entry name" value="ACYL-COA SYNTHETASE"/>
    <property type="match status" value="1"/>
</dbReference>
<comment type="function">
    <text evidence="3">Acyl-CoA synthases catalyze the initial reaction in fatty acid metabolism, by forming a thioester with CoA. Has some preference toward medium-chain substrates. Plays a role in adipocyte differentiation.</text>
</comment>
<feature type="domain" description="AMP-dependent synthetase/ligase" evidence="8">
    <location>
        <begin position="37"/>
        <end position="427"/>
    </location>
</feature>
<dbReference type="InterPro" id="IPR020845">
    <property type="entry name" value="AMP-binding_CS"/>
</dbReference>
<evidence type="ECO:0000256" key="2">
    <source>
        <dbReference type="ARBA" id="ARBA00022598"/>
    </source>
</evidence>
<dbReference type="Pfam" id="PF00501">
    <property type="entry name" value="AMP-binding"/>
    <property type="match status" value="1"/>
</dbReference>
<name>A0AAR5QG71_DENPD</name>
<evidence type="ECO:0000256" key="7">
    <source>
        <dbReference type="ARBA" id="ARBA00048277"/>
    </source>
</evidence>